<feature type="domain" description="HTH arsR-type" evidence="1">
    <location>
        <begin position="22"/>
        <end position="114"/>
    </location>
</feature>
<dbReference type="InterPro" id="IPR036390">
    <property type="entry name" value="WH_DNA-bd_sf"/>
</dbReference>
<evidence type="ECO:0000259" key="1">
    <source>
        <dbReference type="SMART" id="SM00418"/>
    </source>
</evidence>
<dbReference type="AlphaFoldDB" id="A0A6G9YN90"/>
<dbReference type="SMART" id="SM00418">
    <property type="entry name" value="HTH_ARSR"/>
    <property type="match status" value="1"/>
</dbReference>
<keyword evidence="3" id="KW-1185">Reference proteome</keyword>
<dbReference type="KEGG" id="nah:F5544_33775"/>
<evidence type="ECO:0000313" key="3">
    <source>
        <dbReference type="Proteomes" id="UP000503540"/>
    </source>
</evidence>
<dbReference type="EMBL" id="CP046172">
    <property type="protein sequence ID" value="QIS14590.1"/>
    <property type="molecule type" value="Genomic_DNA"/>
</dbReference>
<dbReference type="SUPFAM" id="SSF46785">
    <property type="entry name" value="Winged helix' DNA-binding domain"/>
    <property type="match status" value="1"/>
</dbReference>
<dbReference type="RefSeq" id="WP_167476974.1">
    <property type="nucleotide sequence ID" value="NZ_CP046172.1"/>
</dbReference>
<gene>
    <name evidence="2" type="ORF">F5544_33775</name>
</gene>
<dbReference type="InterPro" id="IPR036388">
    <property type="entry name" value="WH-like_DNA-bd_sf"/>
</dbReference>
<dbReference type="GO" id="GO:0003700">
    <property type="term" value="F:DNA-binding transcription factor activity"/>
    <property type="evidence" value="ECO:0007669"/>
    <property type="project" value="InterPro"/>
</dbReference>
<accession>A0A6G9YN90</accession>
<dbReference type="InterPro" id="IPR011991">
    <property type="entry name" value="ArsR-like_HTH"/>
</dbReference>
<proteinExistence type="predicted"/>
<dbReference type="Pfam" id="PF12840">
    <property type="entry name" value="HTH_20"/>
    <property type="match status" value="1"/>
</dbReference>
<dbReference type="InterPro" id="IPR001845">
    <property type="entry name" value="HTH_ArsR_DNA-bd_dom"/>
</dbReference>
<dbReference type="Gene3D" id="1.10.10.10">
    <property type="entry name" value="Winged helix-like DNA-binding domain superfamily/Winged helix DNA-binding domain"/>
    <property type="match status" value="1"/>
</dbReference>
<name>A0A6G9YN90_9NOCA</name>
<protein>
    <submittedName>
        <fullName evidence="2">Helix-turn-helix domain-containing protein</fullName>
    </submittedName>
</protein>
<dbReference type="Proteomes" id="UP000503540">
    <property type="component" value="Chromosome"/>
</dbReference>
<dbReference type="CDD" id="cd00090">
    <property type="entry name" value="HTH_ARSR"/>
    <property type="match status" value="1"/>
</dbReference>
<evidence type="ECO:0000313" key="2">
    <source>
        <dbReference type="EMBL" id="QIS14590.1"/>
    </source>
</evidence>
<reference evidence="2 3" key="1">
    <citation type="journal article" date="2019" name="ACS Chem. Biol.">
        <title>Identification and Mobilization of a Cryptic Antibiotic Biosynthesis Gene Locus from a Human-Pathogenic Nocardia Isolate.</title>
        <authorList>
            <person name="Herisse M."/>
            <person name="Ishida K."/>
            <person name="Porter J.L."/>
            <person name="Howden B."/>
            <person name="Hertweck C."/>
            <person name="Stinear T.P."/>
            <person name="Pidot S.J."/>
        </authorList>
    </citation>
    <scope>NUCLEOTIDE SEQUENCE [LARGE SCALE GENOMIC DNA]</scope>
    <source>
        <strain evidence="2 3">AUSMDU00012717</strain>
    </source>
</reference>
<sequence length="194" mass="21770">MPTHRSGETHVAEEMTSAQRTALYRSLAHPLRAQILDYLGKHSEANSATLAEVLHESTGTTSYHLRKLAELGLIEEIAEKSAGRERWWKSLPYGHTSPDPATMEPAEYAAAAHLAGLKTSRDIELYLRAMKEYSGPTGWAQVRRTGTYMTHEQWVAFIGEYHELVMRYATQRADAPEGARAMNIRFFAVPEDPA</sequence>
<organism evidence="2 3">
    <name type="scientific">Nocardia arthritidis</name>
    <dbReference type="NCBI Taxonomy" id="228602"/>
    <lineage>
        <taxon>Bacteria</taxon>
        <taxon>Bacillati</taxon>
        <taxon>Actinomycetota</taxon>
        <taxon>Actinomycetes</taxon>
        <taxon>Mycobacteriales</taxon>
        <taxon>Nocardiaceae</taxon>
        <taxon>Nocardia</taxon>
    </lineage>
</organism>